<proteinExistence type="predicted"/>
<keyword evidence="4" id="KW-1185">Reference proteome</keyword>
<sequence length="159" mass="17353">MAATSRIDICIGTLGRSGGHRPTKGDPGRLSSRKGTRNLASSAGIPTYIALIILLTVVDPHQTQVGQGLRALCVRRNMGKCFWPQVLPQADLRNRIYDAEPELAHLPNPSSATGHFTIYDRVTQSDQLAGEQILLQHLHHGHEHGEDRDHEGRDRGSGG</sequence>
<feature type="compositionally biased region" description="Basic and acidic residues" evidence="1">
    <location>
        <begin position="143"/>
        <end position="159"/>
    </location>
</feature>
<dbReference type="GeneID" id="81431689"/>
<evidence type="ECO:0000313" key="3">
    <source>
        <dbReference type="EMBL" id="KAJ5151137.1"/>
    </source>
</evidence>
<keyword evidence="2" id="KW-0472">Membrane</keyword>
<keyword evidence="2" id="KW-0812">Transmembrane</keyword>
<gene>
    <name evidence="3" type="ORF">N7482_010389</name>
</gene>
<reference evidence="3" key="1">
    <citation type="submission" date="2022-11" db="EMBL/GenBank/DDBJ databases">
        <authorList>
            <person name="Petersen C."/>
        </authorList>
    </citation>
    <scope>NUCLEOTIDE SEQUENCE</scope>
    <source>
        <strain evidence="3">IBT 26290</strain>
    </source>
</reference>
<name>A0A9W9HMV2_9EURO</name>
<protein>
    <submittedName>
        <fullName evidence="3">Uncharacterized protein</fullName>
    </submittedName>
</protein>
<dbReference type="RefSeq" id="XP_056538470.1">
    <property type="nucleotide sequence ID" value="XM_056692513.1"/>
</dbReference>
<reference evidence="3" key="2">
    <citation type="journal article" date="2023" name="IMA Fungus">
        <title>Comparative genomic study of the Penicillium genus elucidates a diverse pangenome and 15 lateral gene transfer events.</title>
        <authorList>
            <person name="Petersen C."/>
            <person name="Sorensen T."/>
            <person name="Nielsen M.R."/>
            <person name="Sondergaard T.E."/>
            <person name="Sorensen J.L."/>
            <person name="Fitzpatrick D.A."/>
            <person name="Frisvad J.C."/>
            <person name="Nielsen K.L."/>
        </authorList>
    </citation>
    <scope>NUCLEOTIDE SEQUENCE</scope>
    <source>
        <strain evidence="3">IBT 26290</strain>
    </source>
</reference>
<dbReference type="AlphaFoldDB" id="A0A9W9HMV2"/>
<dbReference type="EMBL" id="JAPQKN010000008">
    <property type="protein sequence ID" value="KAJ5151137.1"/>
    <property type="molecule type" value="Genomic_DNA"/>
</dbReference>
<evidence type="ECO:0000313" key="4">
    <source>
        <dbReference type="Proteomes" id="UP001149163"/>
    </source>
</evidence>
<feature type="region of interest" description="Disordered" evidence="1">
    <location>
        <begin position="140"/>
        <end position="159"/>
    </location>
</feature>
<comment type="caution">
    <text evidence="3">The sequence shown here is derived from an EMBL/GenBank/DDBJ whole genome shotgun (WGS) entry which is preliminary data.</text>
</comment>
<keyword evidence="2" id="KW-1133">Transmembrane helix</keyword>
<feature type="region of interest" description="Disordered" evidence="1">
    <location>
        <begin position="16"/>
        <end position="36"/>
    </location>
</feature>
<organism evidence="3 4">
    <name type="scientific">Penicillium canariense</name>
    <dbReference type="NCBI Taxonomy" id="189055"/>
    <lineage>
        <taxon>Eukaryota</taxon>
        <taxon>Fungi</taxon>
        <taxon>Dikarya</taxon>
        <taxon>Ascomycota</taxon>
        <taxon>Pezizomycotina</taxon>
        <taxon>Eurotiomycetes</taxon>
        <taxon>Eurotiomycetidae</taxon>
        <taxon>Eurotiales</taxon>
        <taxon>Aspergillaceae</taxon>
        <taxon>Penicillium</taxon>
    </lineage>
</organism>
<evidence type="ECO:0000256" key="2">
    <source>
        <dbReference type="SAM" id="Phobius"/>
    </source>
</evidence>
<accession>A0A9W9HMV2</accession>
<evidence type="ECO:0000256" key="1">
    <source>
        <dbReference type="SAM" id="MobiDB-lite"/>
    </source>
</evidence>
<feature type="transmembrane region" description="Helical" evidence="2">
    <location>
        <begin position="39"/>
        <end position="58"/>
    </location>
</feature>
<dbReference type="Proteomes" id="UP001149163">
    <property type="component" value="Unassembled WGS sequence"/>
</dbReference>